<proteinExistence type="inferred from homology"/>
<dbReference type="Pfam" id="PF10141">
    <property type="entry name" value="ssDNA-exonuc_C"/>
    <property type="match status" value="1"/>
</dbReference>
<evidence type="ECO:0000259" key="9">
    <source>
        <dbReference type="Pfam" id="PF17768"/>
    </source>
</evidence>
<dbReference type="GO" id="GO:0006310">
    <property type="term" value="P:DNA recombination"/>
    <property type="evidence" value="ECO:0007669"/>
    <property type="project" value="InterPro"/>
</dbReference>
<reference evidence="10" key="1">
    <citation type="journal article" date="2021" name="PeerJ">
        <title>Extensive microbial diversity within the chicken gut microbiome revealed by metagenomics and culture.</title>
        <authorList>
            <person name="Gilroy R."/>
            <person name="Ravi A."/>
            <person name="Getino M."/>
            <person name="Pursley I."/>
            <person name="Horton D.L."/>
            <person name="Alikhan N.F."/>
            <person name="Baker D."/>
            <person name="Gharbi K."/>
            <person name="Hall N."/>
            <person name="Watson M."/>
            <person name="Adriaenssens E.M."/>
            <person name="Foster-Nyarko E."/>
            <person name="Jarju S."/>
            <person name="Secka A."/>
            <person name="Antonio M."/>
            <person name="Oren A."/>
            <person name="Chaudhuri R.R."/>
            <person name="La Ragione R."/>
            <person name="Hildebrand F."/>
            <person name="Pallen M.J."/>
        </authorList>
    </citation>
    <scope>NUCLEOTIDE SEQUENCE</scope>
    <source>
        <strain evidence="10">6627</strain>
    </source>
</reference>
<dbReference type="InterPro" id="IPR001667">
    <property type="entry name" value="DDH_dom"/>
</dbReference>
<dbReference type="Gene3D" id="3.10.310.30">
    <property type="match status" value="1"/>
</dbReference>
<dbReference type="GO" id="GO:0008409">
    <property type="term" value="F:5'-3' exonuclease activity"/>
    <property type="evidence" value="ECO:0007669"/>
    <property type="project" value="InterPro"/>
</dbReference>
<dbReference type="PANTHER" id="PTHR30255">
    <property type="entry name" value="SINGLE-STRANDED-DNA-SPECIFIC EXONUCLEASE RECJ"/>
    <property type="match status" value="1"/>
</dbReference>
<name>A0A9D2AAD5_9LACO</name>
<sequence>MINSKYEWKEIDSPSVDDLISLVSKTQLSPIIIKLLAQKGFTSQNEIEDFLKPTGKNIHDPFLLHDMDKAVERIQDAIMNGERIVIYGDYDADGITSTAVMYETLEQLGANVSYFVPDRFEDGYGPNLNEYKKLAATGMQLLITVDNGITGVNEVQYLANQGIDTVITDHHELPEKLPDAFAIVHPDYPGSQYPFKHLAGVGVAFKVACALLEEIPEELLDLVAIGTVADIVSLTNENRDLVSFGIKALQSTGRLGLLALFDVAKIDQTQLNADTIGFMLAPRLNALGRMENAKQGVQLLTTLDDQEAKQLAAHTQQLNEKRQDLVAKITIEVSNKLDDKHLVNVIVGEDWHEGVLGIVASRIAEQTHKPTIVLTQTSTGIYKGSGRSVGNFNLFNAFDSHRKIFENFGGHAKACGISIKADNLGVLQVIADQEAENQHFDPSQKEELTIAEQIKLSDVNIALINEIEQLAPFGEDNPRPVFAIQFANPQLSLMGNQQQHFRLDKIVNGQKISAIKFNALKEEIQTLQTSSLQGLWIAGELAVNQWKGKVFPQIKIKDLRTSSKAEKFVIQRSSQLTQEMFAADEIYGFFDSRIEKQVSESVNHHIRHINLNAQQEITAEKLVIVDCPNSLDSFKKVMQHLHVNQIVLKCYSRHDFSQVPMPSHADFVKLYRFTSTHHDLNLRNETKHIAEYLNFDQSILIFMLQVFFEAGFVKIENGLLTGTPSQNHVDLTKANRYQAQVKLIEAQKKFIHSSDEDLINWLNEL</sequence>
<accession>A0A9D2AAD5</accession>
<organism evidence="10 11">
    <name type="scientific">Candidatus Ligilactobacillus excrementigallinarum</name>
    <dbReference type="NCBI Taxonomy" id="2838641"/>
    <lineage>
        <taxon>Bacteria</taxon>
        <taxon>Bacillati</taxon>
        <taxon>Bacillota</taxon>
        <taxon>Bacilli</taxon>
        <taxon>Lactobacillales</taxon>
        <taxon>Lactobacillaceae</taxon>
        <taxon>Ligilactobacillus</taxon>
    </lineage>
</organism>
<comment type="caution">
    <text evidence="10">The sequence shown here is derived from an EMBL/GenBank/DDBJ whole genome shotgun (WGS) entry which is preliminary data.</text>
</comment>
<keyword evidence="3" id="KW-0540">Nuclease</keyword>
<evidence type="ECO:0000259" key="6">
    <source>
        <dbReference type="Pfam" id="PF01368"/>
    </source>
</evidence>
<keyword evidence="4" id="KW-0378">Hydrolase</keyword>
<feature type="domain" description="Single-stranded-DNA-specific exonuclease RecJ C-terminal" evidence="8">
    <location>
        <begin position="572"/>
        <end position="762"/>
    </location>
</feature>
<keyword evidence="5 10" id="KW-0269">Exonuclease</keyword>
<dbReference type="InterPro" id="IPR051673">
    <property type="entry name" value="SSDNA_exonuclease_RecJ"/>
</dbReference>
<dbReference type="GO" id="GO:0006281">
    <property type="term" value="P:DNA repair"/>
    <property type="evidence" value="ECO:0007669"/>
    <property type="project" value="InterPro"/>
</dbReference>
<reference evidence="10" key="2">
    <citation type="submission" date="2021-04" db="EMBL/GenBank/DDBJ databases">
        <authorList>
            <person name="Gilroy R."/>
        </authorList>
    </citation>
    <scope>NUCLEOTIDE SEQUENCE</scope>
    <source>
        <strain evidence="10">6627</strain>
    </source>
</reference>
<evidence type="ECO:0000256" key="3">
    <source>
        <dbReference type="ARBA" id="ARBA00022722"/>
    </source>
</evidence>
<dbReference type="InterPro" id="IPR018779">
    <property type="entry name" value="RecJ_C"/>
</dbReference>
<dbReference type="SUPFAM" id="SSF64182">
    <property type="entry name" value="DHH phosphoesterases"/>
    <property type="match status" value="1"/>
</dbReference>
<gene>
    <name evidence="10" type="primary">recJ</name>
    <name evidence="10" type="ORF">H9861_06450</name>
</gene>
<dbReference type="NCBIfam" id="TIGR00644">
    <property type="entry name" value="recJ"/>
    <property type="match status" value="1"/>
</dbReference>
<dbReference type="Pfam" id="PF17768">
    <property type="entry name" value="RecJ_OB"/>
    <property type="match status" value="1"/>
</dbReference>
<dbReference type="InterPro" id="IPR003156">
    <property type="entry name" value="DHHA1_dom"/>
</dbReference>
<dbReference type="GO" id="GO:0003676">
    <property type="term" value="F:nucleic acid binding"/>
    <property type="evidence" value="ECO:0007669"/>
    <property type="project" value="InterPro"/>
</dbReference>
<feature type="domain" description="RecJ OB" evidence="9">
    <location>
        <begin position="453"/>
        <end position="558"/>
    </location>
</feature>
<comment type="similarity">
    <text evidence="1">Belongs to the RecJ family.</text>
</comment>
<dbReference type="Pfam" id="PF02272">
    <property type="entry name" value="DHHA1"/>
    <property type="match status" value="1"/>
</dbReference>
<dbReference type="Proteomes" id="UP000823963">
    <property type="component" value="Unassembled WGS sequence"/>
</dbReference>
<evidence type="ECO:0000313" key="11">
    <source>
        <dbReference type="Proteomes" id="UP000823963"/>
    </source>
</evidence>
<evidence type="ECO:0000313" key="10">
    <source>
        <dbReference type="EMBL" id="HIX02379.1"/>
    </source>
</evidence>
<dbReference type="InterPro" id="IPR041122">
    <property type="entry name" value="RecJ_OB"/>
</dbReference>
<dbReference type="InterPro" id="IPR004610">
    <property type="entry name" value="RecJ"/>
</dbReference>
<feature type="domain" description="DDH" evidence="6">
    <location>
        <begin position="83"/>
        <end position="227"/>
    </location>
</feature>
<evidence type="ECO:0000256" key="4">
    <source>
        <dbReference type="ARBA" id="ARBA00022801"/>
    </source>
</evidence>
<evidence type="ECO:0000256" key="5">
    <source>
        <dbReference type="ARBA" id="ARBA00022839"/>
    </source>
</evidence>
<dbReference type="AlphaFoldDB" id="A0A9D2AAD5"/>
<evidence type="ECO:0000256" key="1">
    <source>
        <dbReference type="ARBA" id="ARBA00005915"/>
    </source>
</evidence>
<feature type="domain" description="DHHA1" evidence="7">
    <location>
        <begin position="342"/>
        <end position="433"/>
    </location>
</feature>
<dbReference type="Gene3D" id="3.90.1640.30">
    <property type="match status" value="1"/>
</dbReference>
<dbReference type="InterPro" id="IPR038763">
    <property type="entry name" value="DHH_sf"/>
</dbReference>
<evidence type="ECO:0000259" key="8">
    <source>
        <dbReference type="Pfam" id="PF10141"/>
    </source>
</evidence>
<dbReference type="Pfam" id="PF01368">
    <property type="entry name" value="DHH"/>
    <property type="match status" value="1"/>
</dbReference>
<dbReference type="EMBL" id="DXFP01000060">
    <property type="protein sequence ID" value="HIX02379.1"/>
    <property type="molecule type" value="Genomic_DNA"/>
</dbReference>
<protein>
    <recommendedName>
        <fullName evidence="2">Single-stranded-DNA-specific exonuclease RecJ</fullName>
    </recommendedName>
</protein>
<dbReference type="PANTHER" id="PTHR30255:SF2">
    <property type="entry name" value="SINGLE-STRANDED-DNA-SPECIFIC EXONUCLEASE RECJ"/>
    <property type="match status" value="1"/>
</dbReference>
<evidence type="ECO:0000259" key="7">
    <source>
        <dbReference type="Pfam" id="PF02272"/>
    </source>
</evidence>
<evidence type="ECO:0000256" key="2">
    <source>
        <dbReference type="ARBA" id="ARBA00019841"/>
    </source>
</evidence>